<keyword evidence="4" id="KW-1185">Reference proteome</keyword>
<dbReference type="OrthoDB" id="9804328at2"/>
<dbReference type="Proteomes" id="UP000297975">
    <property type="component" value="Unassembled WGS sequence"/>
</dbReference>
<organism evidence="3 4">
    <name type="scientific">Filobacillus milosensis</name>
    <dbReference type="NCBI Taxonomy" id="94137"/>
    <lineage>
        <taxon>Bacteria</taxon>
        <taxon>Bacillati</taxon>
        <taxon>Bacillota</taxon>
        <taxon>Bacilli</taxon>
        <taxon>Bacillales</taxon>
        <taxon>Bacillaceae</taxon>
        <taxon>Filobacillus</taxon>
    </lineage>
</organism>
<dbReference type="PANTHER" id="PTHR43418">
    <property type="entry name" value="MULTIFUNCTIONAL TRYPTOPHAN BIOSYNTHESIS PROTEIN-RELATED"/>
    <property type="match status" value="1"/>
</dbReference>
<keyword evidence="1" id="KW-0315">Glutamine amidotransferase</keyword>
<dbReference type="PROSITE" id="PS51273">
    <property type="entry name" value="GATASE_TYPE_1"/>
    <property type="match status" value="1"/>
</dbReference>
<dbReference type="EMBL" id="SOPW01000001">
    <property type="protein sequence ID" value="TFB25020.1"/>
    <property type="molecule type" value="Genomic_DNA"/>
</dbReference>
<dbReference type="PRINTS" id="PR00099">
    <property type="entry name" value="CPSGATASE"/>
</dbReference>
<evidence type="ECO:0000256" key="1">
    <source>
        <dbReference type="ARBA" id="ARBA00022962"/>
    </source>
</evidence>
<dbReference type="AlphaFoldDB" id="A0A4Y8ISZ2"/>
<dbReference type="NCBIfam" id="TIGR00566">
    <property type="entry name" value="trpG_papA"/>
    <property type="match status" value="1"/>
</dbReference>
<evidence type="ECO:0000259" key="2">
    <source>
        <dbReference type="Pfam" id="PF00117"/>
    </source>
</evidence>
<dbReference type="PRINTS" id="PR00097">
    <property type="entry name" value="ANTSNTHASEII"/>
</dbReference>
<evidence type="ECO:0000313" key="4">
    <source>
        <dbReference type="Proteomes" id="UP000297975"/>
    </source>
</evidence>
<evidence type="ECO:0000313" key="3">
    <source>
        <dbReference type="EMBL" id="TFB25020.1"/>
    </source>
</evidence>
<dbReference type="PANTHER" id="PTHR43418:SF4">
    <property type="entry name" value="MULTIFUNCTIONAL TRYPTOPHAN BIOSYNTHESIS PROTEIN"/>
    <property type="match status" value="1"/>
</dbReference>
<dbReference type="Gene3D" id="3.40.50.880">
    <property type="match status" value="1"/>
</dbReference>
<dbReference type="InterPro" id="IPR006221">
    <property type="entry name" value="TrpG/PapA_dom"/>
</dbReference>
<dbReference type="PRINTS" id="PR00096">
    <property type="entry name" value="GATASE"/>
</dbReference>
<dbReference type="GO" id="GO:0000162">
    <property type="term" value="P:L-tryptophan biosynthetic process"/>
    <property type="evidence" value="ECO:0007669"/>
    <property type="project" value="TreeGrafter"/>
</dbReference>
<reference evidence="3 4" key="1">
    <citation type="submission" date="2019-03" db="EMBL/GenBank/DDBJ databases">
        <authorList>
            <person name="He R.-H."/>
        </authorList>
    </citation>
    <scope>NUCLEOTIDE SEQUENCE [LARGE SCALE GENOMIC DNA]</scope>
    <source>
        <strain evidence="4">SH 714</strain>
    </source>
</reference>
<dbReference type="InterPro" id="IPR017926">
    <property type="entry name" value="GATASE"/>
</dbReference>
<proteinExistence type="predicted"/>
<sequence>MILMIDHEDSFTYNLVHYLEETGQDVKVIHHQDITDINIEKLNPQAVILSPGPGHPSEQKDSINLVHALKETVPLLGVCLGFQIIVEAFGGSVIEASRPMHGRIDQITHDRKYIYNTLDAPLQVTRYHSLIADEQSFPEELMVTGRSSSGEIMSCRHKHYQIEGVQYHPEAILTKHGKQLLQNFLDLEHGVKVNHV</sequence>
<dbReference type="InterPro" id="IPR029062">
    <property type="entry name" value="Class_I_gatase-like"/>
</dbReference>
<gene>
    <name evidence="3" type="ORF">E3U55_01110</name>
</gene>
<feature type="domain" description="Glutamine amidotransferase" evidence="2">
    <location>
        <begin position="3"/>
        <end position="185"/>
    </location>
</feature>
<dbReference type="InterPro" id="IPR050472">
    <property type="entry name" value="Anth_synth/Amidotransfase"/>
</dbReference>
<dbReference type="FunFam" id="3.40.50.880:FF:000003">
    <property type="entry name" value="Anthranilate synthase component II"/>
    <property type="match status" value="1"/>
</dbReference>
<dbReference type="RefSeq" id="WP_134338480.1">
    <property type="nucleotide sequence ID" value="NZ_SOPW01000001.1"/>
</dbReference>
<accession>A0A4Y8ISZ2</accession>
<name>A0A4Y8ISZ2_9BACI</name>
<comment type="caution">
    <text evidence="3">The sequence shown here is derived from an EMBL/GenBank/DDBJ whole genome shotgun (WGS) entry which is preliminary data.</text>
</comment>
<dbReference type="Pfam" id="PF00117">
    <property type="entry name" value="GATase"/>
    <property type="match status" value="1"/>
</dbReference>
<protein>
    <submittedName>
        <fullName evidence="3">Aminodeoxychorismate/anthranilate synthase component II</fullName>
    </submittedName>
</protein>
<dbReference type="CDD" id="cd01743">
    <property type="entry name" value="GATase1_Anthranilate_Synthase"/>
    <property type="match status" value="1"/>
</dbReference>
<dbReference type="GO" id="GO:0004049">
    <property type="term" value="F:anthranilate synthase activity"/>
    <property type="evidence" value="ECO:0007669"/>
    <property type="project" value="TreeGrafter"/>
</dbReference>
<dbReference type="GO" id="GO:0005829">
    <property type="term" value="C:cytosol"/>
    <property type="evidence" value="ECO:0007669"/>
    <property type="project" value="TreeGrafter"/>
</dbReference>
<dbReference type="SUPFAM" id="SSF52317">
    <property type="entry name" value="Class I glutamine amidotransferase-like"/>
    <property type="match status" value="1"/>
</dbReference>